<reference evidence="6" key="1">
    <citation type="journal article" date="2019" name="Int. J. Syst. Evol. Microbiol.">
        <title>The Global Catalogue of Microorganisms (GCM) 10K type strain sequencing project: providing services to taxonomists for standard genome sequencing and annotation.</title>
        <authorList>
            <consortium name="The Broad Institute Genomics Platform"/>
            <consortium name="The Broad Institute Genome Sequencing Center for Infectious Disease"/>
            <person name="Wu L."/>
            <person name="Ma J."/>
        </authorList>
    </citation>
    <scope>NUCLEOTIDE SEQUENCE [LARGE SCALE GENOMIC DNA]</scope>
    <source>
        <strain evidence="6">CCM 7043</strain>
    </source>
</reference>
<gene>
    <name evidence="5" type="ORF">ACFSL2_05990</name>
</gene>
<dbReference type="PANTHER" id="PTHR30408">
    <property type="entry name" value="TYPE-1 RESTRICTION ENZYME ECOKI SPECIFICITY PROTEIN"/>
    <property type="match status" value="1"/>
</dbReference>
<keyword evidence="5" id="KW-0378">Hydrolase</keyword>
<keyword evidence="5" id="KW-0255">Endonuclease</keyword>
<sequence length="414" mass="44155">MRRRVRLGDLFSVKHGFAFPGDEFSEDPAYPTVTTPGNFAIGGGFKQSRPKTFSGEVDPEYVLEPGSLVLSLTDLSKSSDTLGSPALVPSGRTYLHNQRIGLVVPKVPECVPRFLSYYLRLPGYRHHVVGTASGSTVKHTSPSRIYEFEASIPDTASQFAIADVLSALDDKIAANTKLATTALELALAIYRRAVNRLPLVSMSSVLAPILGGTPARSRADYWDGDALWISARDVTGAGRGVILDTAEKITDIAVAATKAKPLQAGSVILTARGTVGAVARLGRAASFNQSCYGFEATKIPAGVLYFMIREASESARAHAHGSVFDTITMKTFDDLVVPKFSDEVLRNVEGCIAPLLETVTATEVEARKLAVMRDALLPALMSGRLTVRDAEATVESAVDGSAVGPEARANGTLW</sequence>
<dbReference type="GO" id="GO:0016787">
    <property type="term" value="F:hydrolase activity"/>
    <property type="evidence" value="ECO:0007669"/>
    <property type="project" value="UniProtKB-KW"/>
</dbReference>
<protein>
    <submittedName>
        <fullName evidence="5">Restriction endonuclease subunit S</fullName>
        <ecNumber evidence="5">3.1.21.-</ecNumber>
    </submittedName>
</protein>
<keyword evidence="3" id="KW-0238">DNA-binding</keyword>
<dbReference type="CDD" id="cd17243">
    <property type="entry name" value="RMtype1_S_AchA6I-TRD2-CR2_like"/>
    <property type="match status" value="1"/>
</dbReference>
<dbReference type="InterPro" id="IPR052021">
    <property type="entry name" value="Type-I_RS_S_subunit"/>
</dbReference>
<evidence type="ECO:0000256" key="3">
    <source>
        <dbReference type="ARBA" id="ARBA00023125"/>
    </source>
</evidence>
<evidence type="ECO:0000313" key="5">
    <source>
        <dbReference type="EMBL" id="MFD2025057.1"/>
    </source>
</evidence>
<keyword evidence="2" id="KW-0680">Restriction system</keyword>
<dbReference type="EC" id="3.1.21.-" evidence="5"/>
<dbReference type="PANTHER" id="PTHR30408:SF13">
    <property type="entry name" value="TYPE I RESTRICTION ENZYME HINDI SPECIFICITY SUBUNIT"/>
    <property type="match status" value="1"/>
</dbReference>
<organism evidence="5 6">
    <name type="scientific">Promicromonospora aerolata</name>
    <dbReference type="NCBI Taxonomy" id="195749"/>
    <lineage>
        <taxon>Bacteria</taxon>
        <taxon>Bacillati</taxon>
        <taxon>Actinomycetota</taxon>
        <taxon>Actinomycetes</taxon>
        <taxon>Micrococcales</taxon>
        <taxon>Promicromonosporaceae</taxon>
        <taxon>Promicromonospora</taxon>
    </lineage>
</organism>
<dbReference type="Pfam" id="PF01420">
    <property type="entry name" value="Methylase_S"/>
    <property type="match status" value="2"/>
</dbReference>
<comment type="similarity">
    <text evidence="1">Belongs to the type-I restriction system S methylase family.</text>
</comment>
<keyword evidence="5" id="KW-0540">Nuclease</keyword>
<comment type="caution">
    <text evidence="5">The sequence shown here is derived from an EMBL/GenBank/DDBJ whole genome shotgun (WGS) entry which is preliminary data.</text>
</comment>
<dbReference type="GO" id="GO:0004519">
    <property type="term" value="F:endonuclease activity"/>
    <property type="evidence" value="ECO:0007669"/>
    <property type="project" value="UniProtKB-KW"/>
</dbReference>
<evidence type="ECO:0000259" key="4">
    <source>
        <dbReference type="Pfam" id="PF01420"/>
    </source>
</evidence>
<dbReference type="RefSeq" id="WP_377196973.1">
    <property type="nucleotide sequence ID" value="NZ_JBHUHF010000001.1"/>
</dbReference>
<feature type="domain" description="Type I restriction modification DNA specificity" evidence="4">
    <location>
        <begin position="5"/>
        <end position="178"/>
    </location>
</feature>
<accession>A0ABW4V467</accession>
<dbReference type="Proteomes" id="UP001597338">
    <property type="component" value="Unassembled WGS sequence"/>
</dbReference>
<dbReference type="SUPFAM" id="SSF116734">
    <property type="entry name" value="DNA methylase specificity domain"/>
    <property type="match status" value="2"/>
</dbReference>
<feature type="domain" description="Type I restriction modification DNA specificity" evidence="4">
    <location>
        <begin position="211"/>
        <end position="337"/>
    </location>
</feature>
<evidence type="ECO:0000256" key="2">
    <source>
        <dbReference type="ARBA" id="ARBA00022747"/>
    </source>
</evidence>
<dbReference type="Gene3D" id="3.90.220.20">
    <property type="entry name" value="DNA methylase specificity domains"/>
    <property type="match status" value="2"/>
</dbReference>
<evidence type="ECO:0000313" key="6">
    <source>
        <dbReference type="Proteomes" id="UP001597338"/>
    </source>
</evidence>
<evidence type="ECO:0000256" key="1">
    <source>
        <dbReference type="ARBA" id="ARBA00010923"/>
    </source>
</evidence>
<dbReference type="CDD" id="cd17278">
    <property type="entry name" value="RMtype1_S_LdeBORF1052P-TRD2-CR2"/>
    <property type="match status" value="1"/>
</dbReference>
<dbReference type="InterPro" id="IPR000055">
    <property type="entry name" value="Restrct_endonuc_typeI_TRD"/>
</dbReference>
<keyword evidence="6" id="KW-1185">Reference proteome</keyword>
<dbReference type="InterPro" id="IPR044946">
    <property type="entry name" value="Restrct_endonuc_typeI_TRD_sf"/>
</dbReference>
<dbReference type="EMBL" id="JBHUHF010000001">
    <property type="protein sequence ID" value="MFD2025057.1"/>
    <property type="molecule type" value="Genomic_DNA"/>
</dbReference>
<name>A0ABW4V467_9MICO</name>
<proteinExistence type="inferred from homology"/>